<evidence type="ECO:0000313" key="2">
    <source>
        <dbReference type="Proteomes" id="UP001163387"/>
    </source>
</evidence>
<dbReference type="RefSeq" id="WP_281749548.1">
    <property type="nucleotide sequence ID" value="NZ_AP026933.1"/>
</dbReference>
<proteinExistence type="predicted"/>
<sequence length="130" mass="15358">MNFKEICNKQTFNDENQFQVTYRFAAHDWIIIKISYDIFLNMEQIYNDENQSNFQKLFYNIIIDFTKKDETGFAGGILESDYATAISIIIEHFEEINQFFKILSQGQGIKIITNRIGSWDKNDNMGIFNQ</sequence>
<reference evidence="1 2" key="1">
    <citation type="journal article" date="2022" name="Front. Microbiol.">
        <title>Male-killing mechanisms vary between Spiroplasma species.</title>
        <authorList>
            <person name="Arai H."/>
            <person name="Inoue M."/>
            <person name="Kageyama D."/>
        </authorList>
    </citation>
    <scope>NUCLEOTIDE SEQUENCE [LARGE SCALE GENOMIC DNA]</scope>
    <source>
        <strain evidence="2">sHm</strain>
    </source>
</reference>
<organism evidence="1 2">
    <name type="scientific">Spiroplasma ixodetis</name>
    <dbReference type="NCBI Taxonomy" id="2141"/>
    <lineage>
        <taxon>Bacteria</taxon>
        <taxon>Bacillati</taxon>
        <taxon>Mycoplasmatota</taxon>
        <taxon>Mollicutes</taxon>
        <taxon>Entomoplasmatales</taxon>
        <taxon>Spiroplasmataceae</taxon>
        <taxon>Spiroplasma</taxon>
    </lineage>
</organism>
<name>A0ABN6SX53_9MOLU</name>
<keyword evidence="2" id="KW-1185">Reference proteome</keyword>
<evidence type="ECO:0000313" key="1">
    <source>
        <dbReference type="EMBL" id="BDT03645.1"/>
    </source>
</evidence>
<protein>
    <submittedName>
        <fullName evidence="1">Uncharacterized protein</fullName>
    </submittedName>
</protein>
<dbReference type="Proteomes" id="UP001163387">
    <property type="component" value="Chromosome"/>
</dbReference>
<gene>
    <name evidence="1" type="ORF">SHM_12910</name>
</gene>
<dbReference type="EMBL" id="AP026933">
    <property type="protein sequence ID" value="BDT03645.1"/>
    <property type="molecule type" value="Genomic_DNA"/>
</dbReference>
<accession>A0ABN6SX53</accession>